<dbReference type="Proteomes" id="UP000019132">
    <property type="component" value="Unassembled WGS sequence"/>
</dbReference>
<evidence type="ECO:0000313" key="6">
    <source>
        <dbReference type="EnsemblProtists" id="PYU1_T010738"/>
    </source>
</evidence>
<keyword evidence="7" id="KW-1185">Reference proteome</keyword>
<dbReference type="SUPFAM" id="SSF90209">
    <property type="entry name" value="Ran binding protein zinc finger-like"/>
    <property type="match status" value="1"/>
</dbReference>
<feature type="compositionally biased region" description="Acidic residues" evidence="4">
    <location>
        <begin position="49"/>
        <end position="60"/>
    </location>
</feature>
<protein>
    <recommendedName>
        <fullName evidence="5">ELMO domain-containing protein</fullName>
    </recommendedName>
</protein>
<dbReference type="InParanoid" id="K3X0I9"/>
<feature type="compositionally biased region" description="Low complexity" evidence="4">
    <location>
        <begin position="232"/>
        <end position="243"/>
    </location>
</feature>
<evidence type="ECO:0000256" key="1">
    <source>
        <dbReference type="ARBA" id="ARBA00022723"/>
    </source>
</evidence>
<reference evidence="7" key="1">
    <citation type="journal article" date="2010" name="Genome Biol.">
        <title>Genome sequence of the necrotrophic plant pathogen Pythium ultimum reveals original pathogenicity mechanisms and effector repertoire.</title>
        <authorList>
            <person name="Levesque C.A."/>
            <person name="Brouwer H."/>
            <person name="Cano L."/>
            <person name="Hamilton J.P."/>
            <person name="Holt C."/>
            <person name="Huitema E."/>
            <person name="Raffaele S."/>
            <person name="Robideau G.P."/>
            <person name="Thines M."/>
            <person name="Win J."/>
            <person name="Zerillo M.M."/>
            <person name="Beakes G.W."/>
            <person name="Boore J.L."/>
            <person name="Busam D."/>
            <person name="Dumas B."/>
            <person name="Ferriera S."/>
            <person name="Fuerstenberg S.I."/>
            <person name="Gachon C.M."/>
            <person name="Gaulin E."/>
            <person name="Govers F."/>
            <person name="Grenville-Briggs L."/>
            <person name="Horner N."/>
            <person name="Hostetler J."/>
            <person name="Jiang R.H."/>
            <person name="Johnson J."/>
            <person name="Krajaejun T."/>
            <person name="Lin H."/>
            <person name="Meijer H.J."/>
            <person name="Moore B."/>
            <person name="Morris P."/>
            <person name="Phuntmart V."/>
            <person name="Puiu D."/>
            <person name="Shetty J."/>
            <person name="Stajich J.E."/>
            <person name="Tripathy S."/>
            <person name="Wawra S."/>
            <person name="van West P."/>
            <person name="Whitty B.R."/>
            <person name="Coutinho P.M."/>
            <person name="Henrissat B."/>
            <person name="Martin F."/>
            <person name="Thomas P.D."/>
            <person name="Tyler B.M."/>
            <person name="De Vries R.P."/>
            <person name="Kamoun S."/>
            <person name="Yandell M."/>
            <person name="Tisserat N."/>
            <person name="Buell C.R."/>
        </authorList>
    </citation>
    <scope>NUCLEOTIDE SEQUENCE</scope>
    <source>
        <strain evidence="7">DAOM:BR144</strain>
    </source>
</reference>
<dbReference type="InterPro" id="IPR050868">
    <property type="entry name" value="ELMO_domain-containing"/>
</dbReference>
<dbReference type="PANTHER" id="PTHR12771:SF56">
    <property type="entry name" value="CED-12"/>
    <property type="match status" value="1"/>
</dbReference>
<name>K3X0I9_GLOUD</name>
<dbReference type="GO" id="GO:0008270">
    <property type="term" value="F:zinc ion binding"/>
    <property type="evidence" value="ECO:0007669"/>
    <property type="project" value="UniProtKB-KW"/>
</dbReference>
<dbReference type="PROSITE" id="PS01358">
    <property type="entry name" value="ZF_RANBP2_1"/>
    <property type="match status" value="1"/>
</dbReference>
<evidence type="ECO:0000256" key="4">
    <source>
        <dbReference type="SAM" id="MobiDB-lite"/>
    </source>
</evidence>
<dbReference type="HOGENOM" id="CLU_031514_0_0_1"/>
<evidence type="ECO:0000313" key="7">
    <source>
        <dbReference type="Proteomes" id="UP000019132"/>
    </source>
</evidence>
<keyword evidence="1" id="KW-0479">Metal-binding</keyword>
<evidence type="ECO:0000256" key="3">
    <source>
        <dbReference type="ARBA" id="ARBA00022833"/>
    </source>
</evidence>
<feature type="region of interest" description="Disordered" evidence="4">
    <location>
        <begin position="1"/>
        <end position="21"/>
    </location>
</feature>
<feature type="region of interest" description="Disordered" evidence="4">
    <location>
        <begin position="41"/>
        <end position="114"/>
    </location>
</feature>
<evidence type="ECO:0000259" key="5">
    <source>
        <dbReference type="PROSITE" id="PS51335"/>
    </source>
</evidence>
<keyword evidence="3" id="KW-0862">Zinc</keyword>
<evidence type="ECO:0000256" key="2">
    <source>
        <dbReference type="ARBA" id="ARBA00022771"/>
    </source>
</evidence>
<dbReference type="eggNOG" id="KOG2998">
    <property type="taxonomic scope" value="Eukaryota"/>
</dbReference>
<reference evidence="7" key="2">
    <citation type="submission" date="2010-04" db="EMBL/GenBank/DDBJ databases">
        <authorList>
            <person name="Buell R."/>
            <person name="Hamilton J."/>
            <person name="Hostetler J."/>
        </authorList>
    </citation>
    <scope>NUCLEOTIDE SEQUENCE [LARGE SCALE GENOMIC DNA]</scope>
    <source>
        <strain evidence="7">DAOM:BR144</strain>
    </source>
</reference>
<organism evidence="6 7">
    <name type="scientific">Globisporangium ultimum (strain ATCC 200006 / CBS 805.95 / DAOM BR144)</name>
    <name type="common">Pythium ultimum</name>
    <dbReference type="NCBI Taxonomy" id="431595"/>
    <lineage>
        <taxon>Eukaryota</taxon>
        <taxon>Sar</taxon>
        <taxon>Stramenopiles</taxon>
        <taxon>Oomycota</taxon>
        <taxon>Peronosporomycetes</taxon>
        <taxon>Pythiales</taxon>
        <taxon>Pythiaceae</taxon>
        <taxon>Globisporangium</taxon>
    </lineage>
</organism>
<sequence>MERTLPAHASQRQRRDTPAVLQMPQRFAEYDELEEKTGVAHLSELVEIPMEDDESDDDVDAEHNEERKSWTANGPTMVQLPSRKHSGTSGEEEEDGTSLRPLHPPPAPVKATAGEDDIDSDVFNELPVDIQQEILAERATRMALDMELADNVGESREGSSRGASFGSDEKRAADLRLGGGWICRVCTFVNHPQLVECEICEALCIQPDDYTGDFADEADEVRAARRLSTPTSSSSNRNRSSSSELYSKLSQKISSTAMSKTLQKIRLPATPAATKLTMKEDPTAEDLLVVATAKIQQLQTTASQGLLHAKNTIIAKTSSPSRKNSMHGEPSLPSLEAVSELGVLQRDLNVKCEAGDEIYESLLERLWNAIYQDAPAMRKVSFTGEGSFSKRPFERVSDGWIDIGFQGTNPDTDFRGGGLLALKCLVYAFEAFPQRMFEIVMSQKPSGGGKKWYPVCVAGINLTCMIAGCLKLGNGKYTETPETFWKLFEEPSAFYQLFFYAFLKMDATWRRMNTSHMEFGVVLKATRKMVVYMLDQAPESLDDLREAADRTFLDRFVVCISSSFLEDSENGECPDPYNVLEDDNEVLLTPSRSSLSAKLTVVSPMR</sequence>
<dbReference type="Pfam" id="PF04727">
    <property type="entry name" value="ELMO_CED12"/>
    <property type="match status" value="1"/>
</dbReference>
<dbReference type="InterPro" id="IPR001876">
    <property type="entry name" value="Znf_RanBP2"/>
</dbReference>
<keyword evidence="2" id="KW-0863">Zinc-finger</keyword>
<dbReference type="EMBL" id="GL376592">
    <property type="status" value="NOT_ANNOTATED_CDS"/>
    <property type="molecule type" value="Genomic_DNA"/>
</dbReference>
<dbReference type="Gene3D" id="2.30.30.380">
    <property type="entry name" value="Zn-finger domain of Sec23/24"/>
    <property type="match status" value="1"/>
</dbReference>
<dbReference type="PANTHER" id="PTHR12771">
    <property type="entry name" value="ENGULFMENT AND CELL MOTILITY"/>
    <property type="match status" value="1"/>
</dbReference>
<dbReference type="AlphaFoldDB" id="K3X0I9"/>
<dbReference type="Gene3D" id="6.10.250.1630">
    <property type="match status" value="1"/>
</dbReference>
<dbReference type="EnsemblProtists" id="PYU1_T010738">
    <property type="protein sequence ID" value="PYU1_T010738"/>
    <property type="gene ID" value="PYU1_G010715"/>
</dbReference>
<feature type="domain" description="ELMO" evidence="5">
    <location>
        <begin position="358"/>
        <end position="534"/>
    </location>
</feature>
<reference evidence="6" key="3">
    <citation type="submission" date="2015-02" db="UniProtKB">
        <authorList>
            <consortium name="EnsemblProtists"/>
        </authorList>
    </citation>
    <scope>IDENTIFICATION</scope>
    <source>
        <strain evidence="6">DAOM BR144</strain>
    </source>
</reference>
<feature type="region of interest" description="Disordered" evidence="4">
    <location>
        <begin position="225"/>
        <end position="246"/>
    </location>
</feature>
<dbReference type="VEuPathDB" id="FungiDB:PYU1_G010715"/>
<dbReference type="InterPro" id="IPR006816">
    <property type="entry name" value="ELMO_dom"/>
</dbReference>
<proteinExistence type="predicted"/>
<accession>K3X0I9</accession>
<dbReference type="InterPro" id="IPR036443">
    <property type="entry name" value="Znf_RanBP2_sf"/>
</dbReference>
<dbReference type="PROSITE" id="PS51335">
    <property type="entry name" value="ELMO"/>
    <property type="match status" value="1"/>
</dbReference>
<dbReference type="SMART" id="SM00547">
    <property type="entry name" value="ZnF_RBZ"/>
    <property type="match status" value="1"/>
</dbReference>